<organism evidence="7 8">
    <name type="scientific">Pachysolen tannophilus NRRL Y-2460</name>
    <dbReference type="NCBI Taxonomy" id="669874"/>
    <lineage>
        <taxon>Eukaryota</taxon>
        <taxon>Fungi</taxon>
        <taxon>Dikarya</taxon>
        <taxon>Ascomycota</taxon>
        <taxon>Saccharomycotina</taxon>
        <taxon>Pichiomycetes</taxon>
        <taxon>Pachysolenaceae</taxon>
        <taxon>Pachysolen</taxon>
    </lineage>
</organism>
<feature type="compositionally biased region" description="Polar residues" evidence="6">
    <location>
        <begin position="32"/>
        <end position="52"/>
    </location>
</feature>
<dbReference type="GO" id="GO:0007030">
    <property type="term" value="P:Golgi organization"/>
    <property type="evidence" value="ECO:0007669"/>
    <property type="project" value="TreeGrafter"/>
</dbReference>
<feature type="compositionally biased region" description="Basic and acidic residues" evidence="6">
    <location>
        <begin position="1"/>
        <end position="10"/>
    </location>
</feature>
<dbReference type="AlphaFoldDB" id="A0A1E4TTQ3"/>
<dbReference type="GO" id="GO:0005797">
    <property type="term" value="C:Golgi medial cisterna"/>
    <property type="evidence" value="ECO:0007669"/>
    <property type="project" value="EnsemblFungi"/>
</dbReference>
<gene>
    <name evidence="7" type="ORF">PACTADRAFT_75647</name>
</gene>
<comment type="subcellular location">
    <subcellularLocation>
        <location evidence="1">Golgi apparatus membrane</location>
        <topology evidence="1">Peripheral membrane protein</topology>
        <orientation evidence="1">Cytoplasmic side</orientation>
    </subcellularLocation>
</comment>
<dbReference type="InterPro" id="IPR008628">
    <property type="entry name" value="GPP34-like"/>
</dbReference>
<dbReference type="GO" id="GO:0070273">
    <property type="term" value="F:phosphatidylinositol-4-phosphate binding"/>
    <property type="evidence" value="ECO:0007669"/>
    <property type="project" value="EnsemblFungi"/>
</dbReference>
<dbReference type="Pfam" id="PF05719">
    <property type="entry name" value="GPP34"/>
    <property type="match status" value="1"/>
</dbReference>
<proteinExistence type="inferred from homology"/>
<dbReference type="Gene3D" id="1.10.3630.10">
    <property type="entry name" value="yeast vps74-n-term truncation variant domain like"/>
    <property type="match status" value="1"/>
</dbReference>
<evidence type="ECO:0000256" key="5">
    <source>
        <dbReference type="ARBA" id="ARBA00023136"/>
    </source>
</evidence>
<evidence type="ECO:0000256" key="2">
    <source>
        <dbReference type="ARBA" id="ARBA00007284"/>
    </source>
</evidence>
<keyword evidence="8" id="KW-1185">Reference proteome</keyword>
<keyword evidence="3" id="KW-0333">Golgi apparatus</keyword>
<dbReference type="GO" id="GO:0048194">
    <property type="term" value="P:Golgi vesicle budding"/>
    <property type="evidence" value="ECO:0007669"/>
    <property type="project" value="TreeGrafter"/>
</dbReference>
<dbReference type="GO" id="GO:0006890">
    <property type="term" value="P:retrograde vesicle-mediated transport, Golgi to endoplasmic reticulum"/>
    <property type="evidence" value="ECO:0007669"/>
    <property type="project" value="EnsemblFungi"/>
</dbReference>
<accession>A0A1E4TTQ3</accession>
<dbReference type="GO" id="GO:0060304">
    <property type="term" value="P:regulation of phosphatidylinositol dephosphorylation"/>
    <property type="evidence" value="ECO:0007669"/>
    <property type="project" value="EnsemblFungi"/>
</dbReference>
<dbReference type="FunFam" id="1.10.3630.10:FF:000004">
    <property type="entry name" value="Probable VPS74-protein involved in protein-vacuolar targeting"/>
    <property type="match status" value="1"/>
</dbReference>
<dbReference type="InterPro" id="IPR038261">
    <property type="entry name" value="GPP34-like_sf"/>
</dbReference>
<keyword evidence="4" id="KW-0446">Lipid-binding</keyword>
<keyword evidence="5" id="KW-0472">Membrane</keyword>
<dbReference type="OrthoDB" id="2189106at2759"/>
<dbReference type="GO" id="GO:0005829">
    <property type="term" value="C:cytosol"/>
    <property type="evidence" value="ECO:0007669"/>
    <property type="project" value="EnsemblFungi"/>
</dbReference>
<dbReference type="GO" id="GO:0005802">
    <property type="term" value="C:trans-Golgi network"/>
    <property type="evidence" value="ECO:0007669"/>
    <property type="project" value="EnsemblFungi"/>
</dbReference>
<dbReference type="STRING" id="669874.A0A1E4TTQ3"/>
<evidence type="ECO:0008006" key="9">
    <source>
        <dbReference type="Google" id="ProtNLM"/>
    </source>
</evidence>
<protein>
    <recommendedName>
        <fullName evidence="9">Vacuolar protein sorting-associated protein 74</fullName>
    </recommendedName>
</protein>
<dbReference type="GO" id="GO:0035269">
    <property type="term" value="P:protein O-linked glycosylation via mannose"/>
    <property type="evidence" value="ECO:0007669"/>
    <property type="project" value="EnsemblFungi"/>
</dbReference>
<reference evidence="8" key="1">
    <citation type="submission" date="2016-05" db="EMBL/GenBank/DDBJ databases">
        <title>Comparative genomics of biotechnologically important yeasts.</title>
        <authorList>
            <consortium name="DOE Joint Genome Institute"/>
            <person name="Riley R."/>
            <person name="Haridas S."/>
            <person name="Wolfe K.H."/>
            <person name="Lopes M.R."/>
            <person name="Hittinger C.T."/>
            <person name="Goker M."/>
            <person name="Salamov A."/>
            <person name="Wisecaver J."/>
            <person name="Long T.M."/>
            <person name="Aerts A.L."/>
            <person name="Barry K."/>
            <person name="Choi C."/>
            <person name="Clum A."/>
            <person name="Coughlan A.Y."/>
            <person name="Deshpande S."/>
            <person name="Douglass A.P."/>
            <person name="Hanson S.J."/>
            <person name="Klenk H.-P."/>
            <person name="Labutti K."/>
            <person name="Lapidus A."/>
            <person name="Lindquist E."/>
            <person name="Lipzen A."/>
            <person name="Meier-Kolthoff J.P."/>
            <person name="Ohm R.A."/>
            <person name="Otillar R.P."/>
            <person name="Pangilinan J."/>
            <person name="Peng Y."/>
            <person name="Rokas A."/>
            <person name="Rosa C.A."/>
            <person name="Scheuner C."/>
            <person name="Sibirny A.A."/>
            <person name="Slot J.C."/>
            <person name="Stielow J.B."/>
            <person name="Sun H."/>
            <person name="Kurtzman C.P."/>
            <person name="Blackwell M."/>
            <person name="Grigoriev I.V."/>
            <person name="Jeffries T.W."/>
        </authorList>
    </citation>
    <scope>NUCLEOTIDE SEQUENCE [LARGE SCALE GENOMIC DNA]</scope>
    <source>
        <strain evidence="8">NRRL Y-2460</strain>
    </source>
</reference>
<evidence type="ECO:0000256" key="4">
    <source>
        <dbReference type="ARBA" id="ARBA00023121"/>
    </source>
</evidence>
<dbReference type="EMBL" id="KV454014">
    <property type="protein sequence ID" value="ODV95117.1"/>
    <property type="molecule type" value="Genomic_DNA"/>
</dbReference>
<dbReference type="GO" id="GO:0019899">
    <property type="term" value="F:enzyme binding"/>
    <property type="evidence" value="ECO:0007669"/>
    <property type="project" value="EnsemblFungi"/>
</dbReference>
<dbReference type="Proteomes" id="UP000094236">
    <property type="component" value="Unassembled WGS sequence"/>
</dbReference>
<dbReference type="PANTHER" id="PTHR12704">
    <property type="entry name" value="TRANS-GOLGI PROTEIN GMX33"/>
    <property type="match status" value="1"/>
</dbReference>
<evidence type="ECO:0000256" key="3">
    <source>
        <dbReference type="ARBA" id="ARBA00023034"/>
    </source>
</evidence>
<dbReference type="PANTHER" id="PTHR12704:SF2">
    <property type="entry name" value="GOLGI PHOSPHOPROTEIN 3 HOMOLOG SAURON"/>
    <property type="match status" value="1"/>
</dbReference>
<feature type="region of interest" description="Disordered" evidence="6">
    <location>
        <begin position="1"/>
        <end position="56"/>
    </location>
</feature>
<dbReference type="GO" id="GO:0045053">
    <property type="term" value="P:protein retention in Golgi apparatus"/>
    <property type="evidence" value="ECO:0007669"/>
    <property type="project" value="EnsemblFungi"/>
</dbReference>
<evidence type="ECO:0000313" key="7">
    <source>
        <dbReference type="EMBL" id="ODV95117.1"/>
    </source>
</evidence>
<dbReference type="GO" id="GO:0000139">
    <property type="term" value="C:Golgi membrane"/>
    <property type="evidence" value="ECO:0007669"/>
    <property type="project" value="UniProtKB-SubCell"/>
</dbReference>
<dbReference type="GO" id="GO:0030968">
    <property type="term" value="P:endoplasmic reticulum unfolded protein response"/>
    <property type="evidence" value="ECO:0007669"/>
    <property type="project" value="EnsemblFungi"/>
</dbReference>
<name>A0A1E4TTQ3_PACTA</name>
<evidence type="ECO:0000313" key="8">
    <source>
        <dbReference type="Proteomes" id="UP000094236"/>
    </source>
</evidence>
<dbReference type="GO" id="GO:0043001">
    <property type="term" value="P:Golgi to plasma membrane protein transport"/>
    <property type="evidence" value="ECO:0007669"/>
    <property type="project" value="TreeGrafter"/>
</dbReference>
<evidence type="ECO:0000256" key="1">
    <source>
        <dbReference type="ARBA" id="ARBA00004255"/>
    </source>
</evidence>
<dbReference type="GO" id="GO:0006487">
    <property type="term" value="P:protein N-linked glycosylation"/>
    <property type="evidence" value="ECO:0007669"/>
    <property type="project" value="EnsemblFungi"/>
</dbReference>
<evidence type="ECO:0000256" key="6">
    <source>
        <dbReference type="SAM" id="MobiDB-lite"/>
    </source>
</evidence>
<comment type="similarity">
    <text evidence="2">Belongs to the GOLPH3/VPS74 family.</text>
</comment>
<sequence length="362" mass="41089">MAPERHDNHKLPRANLKQKIDAGLQRRRGGNKSVNSGSDDQSNLTQLSSDDLPNSHKIAYDPKDLANSNLSESGSNAPFLTLMEEVLLIGLKDKEGYLSFWNDNISYTLRGLILMELAFRGKISMVNDPVRRRFELSDRLIEVVDDKLTGEVLLDEALKLIKSDSDHLSINQWIDLLSGETWNLMKINYQLKQVRERLAKGLVDKGILRTERKNFLLFDMATHPINDFTPKKLTISKILNLVTQRNFILESDPKYFSEAVPFKNLRVISLVCGCYAANVLENVLLDLTYDQRDKAFNRADELIANFSVLPFENDNKLGIGLNLKAKVDEEIELAKQKDNNVDLKIEVIAAVINVFSKMDSII</sequence>